<sequence length="307" mass="32643">MNHPANPPLPPDSCSLGWGGLSAFGTAPQASFWVALEQPGPWGRDAFTQSHLDPDLGARIEAAAAAHGGRAILIRRPGQHADSHGGPRRVFVAGGLAGAAWLLSGEVDDPAEVLTLPWEHLAQTRPVEAPWLHPADPVLLVCTNAKRDRCCALVGRPIVEALAERDLRVWECSHTSGHRFAPTGVLLPYGQVLARLTPTLGVEVLEAAASGKLAVGTLNEQHDRSVSWLPPREGAAVSWVRAREAFTDPIGLAAVADGDSVTVTRVDGQIWELTVTRQESEPRAESCGKDAKPAAVFHVELLSAVYA</sequence>
<dbReference type="InterPro" id="IPR009737">
    <property type="entry name" value="Aim32/Apd1-like"/>
</dbReference>
<dbReference type="KEGG" id="prv:G7070_03000"/>
<dbReference type="Pfam" id="PF06999">
    <property type="entry name" value="Suc_Fer-like"/>
    <property type="match status" value="1"/>
</dbReference>
<evidence type="ECO:0000313" key="2">
    <source>
        <dbReference type="Proteomes" id="UP000501058"/>
    </source>
</evidence>
<dbReference type="EMBL" id="CP049865">
    <property type="protein sequence ID" value="QIK71447.1"/>
    <property type="molecule type" value="Genomic_DNA"/>
</dbReference>
<dbReference type="CDD" id="cd03062">
    <property type="entry name" value="TRX_Fd_Sucrase"/>
    <property type="match status" value="1"/>
</dbReference>
<reference evidence="1 2" key="1">
    <citation type="submission" date="2020-03" db="EMBL/GenBank/DDBJ databases">
        <title>Propioniciclava sp. nov., isolated from Hydrophilus acuminatus.</title>
        <authorList>
            <person name="Hyun D.-W."/>
            <person name="Bae J.-W."/>
        </authorList>
    </citation>
    <scope>NUCLEOTIDE SEQUENCE [LARGE SCALE GENOMIC DNA]</scope>
    <source>
        <strain evidence="1 2">HDW11</strain>
    </source>
</reference>
<dbReference type="SUPFAM" id="SSF52833">
    <property type="entry name" value="Thioredoxin-like"/>
    <property type="match status" value="1"/>
</dbReference>
<organism evidence="1 2">
    <name type="scientific">Propioniciclava coleopterorum</name>
    <dbReference type="NCBI Taxonomy" id="2714937"/>
    <lineage>
        <taxon>Bacteria</taxon>
        <taxon>Bacillati</taxon>
        <taxon>Actinomycetota</taxon>
        <taxon>Actinomycetes</taxon>
        <taxon>Propionibacteriales</taxon>
        <taxon>Propionibacteriaceae</taxon>
        <taxon>Propioniciclava</taxon>
    </lineage>
</organism>
<accession>A0A6G7Y4A5</accession>
<dbReference type="InterPro" id="IPR036249">
    <property type="entry name" value="Thioredoxin-like_sf"/>
</dbReference>
<protein>
    <submittedName>
        <fullName evidence="1">Sucrase ferredoxin</fullName>
    </submittedName>
</protein>
<dbReference type="AlphaFoldDB" id="A0A6G7Y4A5"/>
<proteinExistence type="predicted"/>
<gene>
    <name evidence="1" type="ORF">G7070_03000</name>
</gene>
<dbReference type="RefSeq" id="WP_166231867.1">
    <property type="nucleotide sequence ID" value="NZ_CP049865.1"/>
</dbReference>
<evidence type="ECO:0000313" key="1">
    <source>
        <dbReference type="EMBL" id="QIK71447.1"/>
    </source>
</evidence>
<dbReference type="Proteomes" id="UP000501058">
    <property type="component" value="Chromosome"/>
</dbReference>
<name>A0A6G7Y4A5_9ACTN</name>
<keyword evidence="2" id="KW-1185">Reference proteome</keyword>